<dbReference type="SUPFAM" id="SSF53850">
    <property type="entry name" value="Periplasmic binding protein-like II"/>
    <property type="match status" value="1"/>
</dbReference>
<dbReference type="InterPro" id="IPR001320">
    <property type="entry name" value="Iontro_rcpt_C"/>
</dbReference>
<evidence type="ECO:0000256" key="1">
    <source>
        <dbReference type="ARBA" id="ARBA00022729"/>
    </source>
</evidence>
<dbReference type="SMART" id="SM00062">
    <property type="entry name" value="PBPb"/>
    <property type="match status" value="1"/>
</dbReference>
<organism evidence="4 5">
    <name type="scientific">Thermoflavimicrobium daqui</name>
    <dbReference type="NCBI Taxonomy" id="2137476"/>
    <lineage>
        <taxon>Bacteria</taxon>
        <taxon>Bacillati</taxon>
        <taxon>Bacillota</taxon>
        <taxon>Bacilli</taxon>
        <taxon>Bacillales</taxon>
        <taxon>Thermoactinomycetaceae</taxon>
        <taxon>Thermoflavimicrobium</taxon>
    </lineage>
</organism>
<proteinExistence type="predicted"/>
<accession>A0A364K5D4</accession>
<keyword evidence="5" id="KW-1185">Reference proteome</keyword>
<dbReference type="AlphaFoldDB" id="A0A364K5D4"/>
<reference evidence="4 5" key="2">
    <citation type="submission" date="2018-06" db="EMBL/GenBank/DDBJ databases">
        <authorList>
            <person name="Zhirakovskaya E."/>
        </authorList>
    </citation>
    <scope>NUCLEOTIDE SEQUENCE [LARGE SCALE GENOMIC DNA]</scope>
    <source>
        <strain evidence="4 5">FBKL4.011</strain>
    </source>
</reference>
<name>A0A364K5D4_9BACL</name>
<protein>
    <submittedName>
        <fullName evidence="4">Basic amino acid ABC transporter substrate-binding protein</fullName>
    </submittedName>
</protein>
<dbReference type="Proteomes" id="UP000251213">
    <property type="component" value="Unassembled WGS sequence"/>
</dbReference>
<dbReference type="PANTHER" id="PTHR35936:SF17">
    <property type="entry name" value="ARGININE-BINDING EXTRACELLULAR PROTEIN ARTP"/>
    <property type="match status" value="1"/>
</dbReference>
<dbReference type="Pfam" id="PF00497">
    <property type="entry name" value="SBP_bac_3"/>
    <property type="match status" value="1"/>
</dbReference>
<dbReference type="PANTHER" id="PTHR35936">
    <property type="entry name" value="MEMBRANE-BOUND LYTIC MUREIN TRANSGLYCOSYLASE F"/>
    <property type="match status" value="1"/>
</dbReference>
<evidence type="ECO:0000259" key="3">
    <source>
        <dbReference type="SMART" id="SM00079"/>
    </source>
</evidence>
<evidence type="ECO:0000313" key="4">
    <source>
        <dbReference type="EMBL" id="RAL24547.1"/>
    </source>
</evidence>
<dbReference type="EMBL" id="QJKK01000004">
    <property type="protein sequence ID" value="RAL24547.1"/>
    <property type="molecule type" value="Genomic_DNA"/>
</dbReference>
<feature type="domain" description="Solute-binding protein family 3/N-terminal" evidence="2">
    <location>
        <begin position="53"/>
        <end position="300"/>
    </location>
</feature>
<dbReference type="InterPro" id="IPR001638">
    <property type="entry name" value="Solute-binding_3/MltF_N"/>
</dbReference>
<dbReference type="SMART" id="SM00079">
    <property type="entry name" value="PBPe"/>
    <property type="match status" value="1"/>
</dbReference>
<dbReference type="GO" id="GO:0016020">
    <property type="term" value="C:membrane"/>
    <property type="evidence" value="ECO:0007669"/>
    <property type="project" value="InterPro"/>
</dbReference>
<sequence>MMELLFKNPIGGVKVKKLLGLVIIFVVSTVLVLTSCNIKVDFGGEESSANEKRLLVATDAQFPPFESLGGDGMITGFDADILNAIAKEAGIEADLKHVGWEPMFKEVEQDKADAAIAAISITPERQSKYDFTNPYFISKQLLLLPVESNASSMEDLKGQKIGTLVNSTGSKTVKKEFGENYSKLKEFDDIPTAVKELAAGRLSAVVADSGVVKYYVKTLEKSEIKKEEKISSSNGEQTFIVKVGSTKIKALEDPFFTPESYGIVVKKGNAELLKKLNDGLQKIRANGTYDKIYKKYFGEE</sequence>
<dbReference type="GO" id="GO:0015276">
    <property type="term" value="F:ligand-gated monoatomic ion channel activity"/>
    <property type="evidence" value="ECO:0007669"/>
    <property type="project" value="InterPro"/>
</dbReference>
<feature type="domain" description="Ionotropic glutamate receptor C-terminal" evidence="3">
    <location>
        <begin position="53"/>
        <end position="299"/>
    </location>
</feature>
<evidence type="ECO:0000313" key="5">
    <source>
        <dbReference type="Proteomes" id="UP000251213"/>
    </source>
</evidence>
<dbReference type="Gene3D" id="3.40.190.10">
    <property type="entry name" value="Periplasmic binding protein-like II"/>
    <property type="match status" value="4"/>
</dbReference>
<gene>
    <name evidence="4" type="ORF">DL897_09565</name>
</gene>
<reference evidence="4 5" key="1">
    <citation type="submission" date="2018-06" db="EMBL/GenBank/DDBJ databases">
        <title>Thermoflavimicrobium daqus sp. nov., a thermophilic microbe isolated from Moutai-flavour Daqu.</title>
        <authorList>
            <person name="Wang X."/>
            <person name="Zhou H."/>
        </authorList>
    </citation>
    <scope>NUCLEOTIDE SEQUENCE [LARGE SCALE GENOMIC DNA]</scope>
    <source>
        <strain evidence="4 5">FBKL4.011</strain>
    </source>
</reference>
<keyword evidence="1" id="KW-0732">Signal</keyword>
<evidence type="ECO:0000259" key="2">
    <source>
        <dbReference type="SMART" id="SM00062"/>
    </source>
</evidence>
<comment type="caution">
    <text evidence="4">The sequence shown here is derived from an EMBL/GenBank/DDBJ whole genome shotgun (WGS) entry which is preliminary data.</text>
</comment>